<protein>
    <recommendedName>
        <fullName evidence="5">BAG family molecular chaperone regulator 2</fullName>
    </recommendedName>
</protein>
<evidence type="ECO:0000313" key="3">
    <source>
        <dbReference type="EMBL" id="KAK3777575.1"/>
    </source>
</evidence>
<comment type="caution">
    <text evidence="3">The sequence shown here is derived from an EMBL/GenBank/DDBJ whole genome shotgun (WGS) entry which is preliminary data.</text>
</comment>
<feature type="region of interest" description="Disordered" evidence="2">
    <location>
        <begin position="204"/>
        <end position="227"/>
    </location>
</feature>
<keyword evidence="4" id="KW-1185">Reference proteome</keyword>
<dbReference type="EMBL" id="JAWDGP010003066">
    <property type="protein sequence ID" value="KAK3777575.1"/>
    <property type="molecule type" value="Genomic_DNA"/>
</dbReference>
<dbReference type="PANTHER" id="PTHR12334">
    <property type="entry name" value="BAG FAMILY MOLECULAR CHAPERONE REGULATOR 2"/>
    <property type="match status" value="1"/>
</dbReference>
<sequence>MADNAESESIKLTTKEECCTTSEDSFLLISYLDEIDDRVENLRQRAHELHQERESLLTVLSQIREDCMAESIPVDESQDLQVTIERLRKRCEAVDVKVHTVRSPEQEQAFSKVQSLIEDLERICIFEEVLSDQESLQRRAQCLLNACTSEAPSEGPIDYKFQGMILGCKLEDQKLVRHRLECLVNGRCHEDFVAAVIDQSHAVAAADSQPKPEMKDAPTTCHNSSAS</sequence>
<dbReference type="GO" id="GO:0000774">
    <property type="term" value="F:adenyl-nucleotide exchange factor activity"/>
    <property type="evidence" value="ECO:0007669"/>
    <property type="project" value="InterPro"/>
</dbReference>
<name>A0AAE0ZXW4_9GAST</name>
<evidence type="ECO:0000256" key="2">
    <source>
        <dbReference type="SAM" id="MobiDB-lite"/>
    </source>
</evidence>
<dbReference type="AlphaFoldDB" id="A0AAE0ZXW4"/>
<gene>
    <name evidence="3" type="ORF">RRG08_021693</name>
</gene>
<evidence type="ECO:0000256" key="1">
    <source>
        <dbReference type="SAM" id="Coils"/>
    </source>
</evidence>
<dbReference type="GO" id="GO:0051087">
    <property type="term" value="F:protein-folding chaperone binding"/>
    <property type="evidence" value="ECO:0007669"/>
    <property type="project" value="InterPro"/>
</dbReference>
<dbReference type="Gene3D" id="1.20.58.890">
    <property type="match status" value="1"/>
</dbReference>
<dbReference type="InterPro" id="IPR037689">
    <property type="entry name" value="BAG2"/>
</dbReference>
<keyword evidence="1" id="KW-0175">Coiled coil</keyword>
<accession>A0AAE0ZXW4</accession>
<dbReference type="GO" id="GO:0050821">
    <property type="term" value="P:protein stabilization"/>
    <property type="evidence" value="ECO:0007669"/>
    <property type="project" value="TreeGrafter"/>
</dbReference>
<evidence type="ECO:0008006" key="5">
    <source>
        <dbReference type="Google" id="ProtNLM"/>
    </source>
</evidence>
<dbReference type="PANTHER" id="PTHR12334:SF6">
    <property type="entry name" value="BAG FAMILY MOLECULAR CHAPERONE REGULATOR 2"/>
    <property type="match status" value="1"/>
</dbReference>
<organism evidence="3 4">
    <name type="scientific">Elysia crispata</name>
    <name type="common">lettuce slug</name>
    <dbReference type="NCBI Taxonomy" id="231223"/>
    <lineage>
        <taxon>Eukaryota</taxon>
        <taxon>Metazoa</taxon>
        <taxon>Spiralia</taxon>
        <taxon>Lophotrochozoa</taxon>
        <taxon>Mollusca</taxon>
        <taxon>Gastropoda</taxon>
        <taxon>Heterobranchia</taxon>
        <taxon>Euthyneura</taxon>
        <taxon>Panpulmonata</taxon>
        <taxon>Sacoglossa</taxon>
        <taxon>Placobranchoidea</taxon>
        <taxon>Plakobranchidae</taxon>
        <taxon>Elysia</taxon>
    </lineage>
</organism>
<feature type="coiled-coil region" evidence="1">
    <location>
        <begin position="32"/>
        <end position="59"/>
    </location>
</feature>
<evidence type="ECO:0000313" key="4">
    <source>
        <dbReference type="Proteomes" id="UP001283361"/>
    </source>
</evidence>
<dbReference type="Proteomes" id="UP001283361">
    <property type="component" value="Unassembled WGS sequence"/>
</dbReference>
<reference evidence="3" key="1">
    <citation type="journal article" date="2023" name="G3 (Bethesda)">
        <title>A reference genome for the long-term kleptoplast-retaining sea slug Elysia crispata morphotype clarki.</title>
        <authorList>
            <person name="Eastman K.E."/>
            <person name="Pendleton A.L."/>
            <person name="Shaikh M.A."/>
            <person name="Suttiyut T."/>
            <person name="Ogas R."/>
            <person name="Tomko P."/>
            <person name="Gavelis G."/>
            <person name="Widhalm J.R."/>
            <person name="Wisecaver J.H."/>
        </authorList>
    </citation>
    <scope>NUCLEOTIDE SEQUENCE</scope>
    <source>
        <strain evidence="3">ECLA1</strain>
    </source>
</reference>
<proteinExistence type="predicted"/>